<dbReference type="Pfam" id="PF00582">
    <property type="entry name" value="Usp"/>
    <property type="match status" value="1"/>
</dbReference>
<dbReference type="PANTHER" id="PTHR46268:SF6">
    <property type="entry name" value="UNIVERSAL STRESS PROTEIN UP12"/>
    <property type="match status" value="1"/>
</dbReference>
<dbReference type="STRING" id="1227498.C492_18189"/>
<dbReference type="Proteomes" id="UP000011531">
    <property type="component" value="Unassembled WGS sequence"/>
</dbReference>
<comment type="caution">
    <text evidence="3">The sequence shown here is derived from an EMBL/GenBank/DDBJ whole genome shotgun (WGS) entry which is preliminary data.</text>
</comment>
<proteinExistence type="inferred from homology"/>
<dbReference type="InterPro" id="IPR006016">
    <property type="entry name" value="UspA"/>
</dbReference>
<evidence type="ECO:0000313" key="4">
    <source>
        <dbReference type="Proteomes" id="UP000011531"/>
    </source>
</evidence>
<accession>L9WUD9</accession>
<feature type="domain" description="UspA" evidence="2">
    <location>
        <begin position="1"/>
        <end position="139"/>
    </location>
</feature>
<dbReference type="AlphaFoldDB" id="L9WUD9"/>
<evidence type="ECO:0000313" key="3">
    <source>
        <dbReference type="EMBL" id="ELY53017.1"/>
    </source>
</evidence>
<dbReference type="InterPro" id="IPR006015">
    <property type="entry name" value="Universal_stress_UspA"/>
</dbReference>
<dbReference type="PRINTS" id="PR01438">
    <property type="entry name" value="UNVRSLSTRESS"/>
</dbReference>
<dbReference type="PATRIC" id="fig|1227498.3.peg.3591"/>
<gene>
    <name evidence="3" type="ORF">C492_18189</name>
</gene>
<dbReference type="CDD" id="cd00293">
    <property type="entry name" value="USP-like"/>
    <property type="match status" value="1"/>
</dbReference>
<dbReference type="InterPro" id="IPR014729">
    <property type="entry name" value="Rossmann-like_a/b/a_fold"/>
</dbReference>
<dbReference type="EMBL" id="AOIA01000151">
    <property type="protein sequence ID" value="ELY53017.1"/>
    <property type="molecule type" value="Genomic_DNA"/>
</dbReference>
<keyword evidence="4" id="KW-1185">Reference proteome</keyword>
<dbReference type="PANTHER" id="PTHR46268">
    <property type="entry name" value="STRESS RESPONSE PROTEIN NHAX"/>
    <property type="match status" value="1"/>
</dbReference>
<protein>
    <submittedName>
        <fullName evidence="3">UspA domain-containing protein</fullName>
    </submittedName>
</protein>
<dbReference type="OrthoDB" id="105697at2157"/>
<dbReference type="Gene3D" id="3.40.50.620">
    <property type="entry name" value="HUPs"/>
    <property type="match status" value="1"/>
</dbReference>
<comment type="similarity">
    <text evidence="1">Belongs to the universal stress protein A family.</text>
</comment>
<sequence>MLDRILIATDGSRKAEAAVEHGLDLAATFDAEVHALYVVETKGSYVRSVGASEAGLEEYRQYGHGVVDEVVDRAEERGLEAVGAVESGAVAGAIVDYADAASIDAVVVAERGRGTLETYLGSNVEKVLRRCPQPVTVVRS</sequence>
<evidence type="ECO:0000256" key="1">
    <source>
        <dbReference type="ARBA" id="ARBA00008791"/>
    </source>
</evidence>
<reference evidence="3 4" key="1">
    <citation type="journal article" date="2014" name="PLoS Genet.">
        <title>Phylogenetically driven sequencing of extremely halophilic archaea reveals strategies for static and dynamic osmo-response.</title>
        <authorList>
            <person name="Becker E.A."/>
            <person name="Seitzer P.M."/>
            <person name="Tritt A."/>
            <person name="Larsen D."/>
            <person name="Krusor M."/>
            <person name="Yao A.I."/>
            <person name="Wu D."/>
            <person name="Madern D."/>
            <person name="Eisen J.A."/>
            <person name="Darling A.E."/>
            <person name="Facciotti M.T."/>
        </authorList>
    </citation>
    <scope>NUCLEOTIDE SEQUENCE [LARGE SCALE GENOMIC DNA]</scope>
    <source>
        <strain evidence="3 4">DSM 18795</strain>
    </source>
</reference>
<organism evidence="3 4">
    <name type="scientific">Natronococcus jeotgali DSM 18795</name>
    <dbReference type="NCBI Taxonomy" id="1227498"/>
    <lineage>
        <taxon>Archaea</taxon>
        <taxon>Methanobacteriati</taxon>
        <taxon>Methanobacteriota</taxon>
        <taxon>Stenosarchaea group</taxon>
        <taxon>Halobacteria</taxon>
        <taxon>Halobacteriales</taxon>
        <taxon>Natrialbaceae</taxon>
        <taxon>Natronococcus</taxon>
    </lineage>
</organism>
<dbReference type="SUPFAM" id="SSF52402">
    <property type="entry name" value="Adenine nucleotide alpha hydrolases-like"/>
    <property type="match status" value="1"/>
</dbReference>
<name>L9WUD9_9EURY</name>
<dbReference type="RefSeq" id="WP_008426078.1">
    <property type="nucleotide sequence ID" value="NZ_AOIA01000151.1"/>
</dbReference>
<evidence type="ECO:0000259" key="2">
    <source>
        <dbReference type="Pfam" id="PF00582"/>
    </source>
</evidence>